<comment type="caution">
    <text evidence="2">The sequence shown here is derived from an EMBL/GenBank/DDBJ whole genome shotgun (WGS) entry which is preliminary data.</text>
</comment>
<feature type="region of interest" description="Disordered" evidence="1">
    <location>
        <begin position="200"/>
        <end position="219"/>
    </location>
</feature>
<keyword evidence="3" id="KW-1185">Reference proteome</keyword>
<evidence type="ECO:0000256" key="1">
    <source>
        <dbReference type="SAM" id="MobiDB-lite"/>
    </source>
</evidence>
<dbReference type="PROSITE" id="PS51257">
    <property type="entry name" value="PROKAR_LIPOPROTEIN"/>
    <property type="match status" value="1"/>
</dbReference>
<reference evidence="2 3" key="1">
    <citation type="submission" date="2020-07" db="EMBL/GenBank/DDBJ databases">
        <title>Thermogemmata thermophila gen. nov., sp. nov., a novel moderate thermophilic planctomycete from a Kamchatka hot spring.</title>
        <authorList>
            <person name="Elcheninov A.G."/>
            <person name="Podosokorskaya O.A."/>
            <person name="Kovaleva O.L."/>
            <person name="Novikov A."/>
            <person name="Bonch-Osmolovskaya E.A."/>
            <person name="Toshchakov S.V."/>
            <person name="Kublanov I.V."/>
        </authorList>
    </citation>
    <scope>NUCLEOTIDE SEQUENCE [LARGE SCALE GENOMIC DNA]</scope>
    <source>
        <strain evidence="2 3">2918</strain>
    </source>
</reference>
<feature type="compositionally biased region" description="Low complexity" evidence="1">
    <location>
        <begin position="241"/>
        <end position="251"/>
    </location>
</feature>
<dbReference type="Proteomes" id="UP000542342">
    <property type="component" value="Unassembled WGS sequence"/>
</dbReference>
<protein>
    <submittedName>
        <fullName evidence="2">Uncharacterized protein</fullName>
    </submittedName>
</protein>
<dbReference type="EMBL" id="JACEFB010000001">
    <property type="protein sequence ID" value="MBA2225103.1"/>
    <property type="molecule type" value="Genomic_DNA"/>
</dbReference>
<dbReference type="RefSeq" id="WP_194536499.1">
    <property type="nucleotide sequence ID" value="NZ_JACEFB010000001.1"/>
</dbReference>
<sequence length="263" mass="29390">MKKDIGYKVCLSTARKLCTWLGLLLLSSTGCISHNYGGLALSQEVDLYHSLPLVQRNRVYIFALSGLNPLHVQQVSRWQNQWQEAGYTKIATGQVPFHLGWMKHQMREIRSEDTDAVFVVVLHPSARSSAERWIQECQNEGLPIAQVVVLEDEKTSPGDPENSSDLLVIDDTPQGHAHLIALLDALARERVAKGPRQISTSWHYPFAPPPRPASDPQRFPQWSFLFDDRPFTNSPSSLGKSLSDTPSSTSTDRIRTAPLLPGQ</sequence>
<accession>A0A7V8VBQ3</accession>
<organism evidence="2 3">
    <name type="scientific">Thermogemmata fonticola</name>
    <dbReference type="NCBI Taxonomy" id="2755323"/>
    <lineage>
        <taxon>Bacteria</taxon>
        <taxon>Pseudomonadati</taxon>
        <taxon>Planctomycetota</taxon>
        <taxon>Planctomycetia</taxon>
        <taxon>Gemmatales</taxon>
        <taxon>Gemmataceae</taxon>
        <taxon>Thermogemmata</taxon>
    </lineage>
</organism>
<evidence type="ECO:0000313" key="3">
    <source>
        <dbReference type="Proteomes" id="UP000542342"/>
    </source>
</evidence>
<gene>
    <name evidence="2" type="ORF">H0921_02890</name>
</gene>
<proteinExistence type="predicted"/>
<evidence type="ECO:0000313" key="2">
    <source>
        <dbReference type="EMBL" id="MBA2225103.1"/>
    </source>
</evidence>
<dbReference type="AlphaFoldDB" id="A0A7V8VBQ3"/>
<feature type="region of interest" description="Disordered" evidence="1">
    <location>
        <begin position="233"/>
        <end position="263"/>
    </location>
</feature>
<name>A0A7V8VBQ3_9BACT</name>